<comment type="caution">
    <text evidence="4">The sequence shown here is derived from an EMBL/GenBank/DDBJ whole genome shotgun (WGS) entry which is preliminary data.</text>
</comment>
<evidence type="ECO:0000313" key="4">
    <source>
        <dbReference type="EMBL" id="MDX8493023.1"/>
    </source>
</evidence>
<dbReference type="EMBL" id="JAVIJC010000015">
    <property type="protein sequence ID" value="MDX8493023.1"/>
    <property type="molecule type" value="Genomic_DNA"/>
</dbReference>
<proteinExistence type="predicted"/>
<dbReference type="InterPro" id="IPR030895">
    <property type="entry name" value="T5SS_PEPC_rpt"/>
</dbReference>
<feature type="chain" id="PRO_5045491780" evidence="2">
    <location>
        <begin position="35"/>
        <end position="1375"/>
    </location>
</feature>
<accession>A0ABU4Z1U5</accession>
<dbReference type="NCBIfam" id="TIGR01414">
    <property type="entry name" value="autotrans_barl"/>
    <property type="match status" value="1"/>
</dbReference>
<dbReference type="Proteomes" id="UP001271249">
    <property type="component" value="Unassembled WGS sequence"/>
</dbReference>
<evidence type="ECO:0000256" key="1">
    <source>
        <dbReference type="ARBA" id="ARBA00022729"/>
    </source>
</evidence>
<keyword evidence="1 2" id="KW-0732">Signal</keyword>
<evidence type="ECO:0000313" key="5">
    <source>
        <dbReference type="Proteomes" id="UP001271249"/>
    </source>
</evidence>
<dbReference type="Pfam" id="PF03797">
    <property type="entry name" value="Autotransporter"/>
    <property type="match status" value="1"/>
</dbReference>
<dbReference type="InterPro" id="IPR011050">
    <property type="entry name" value="Pectin_lyase_fold/virulence"/>
</dbReference>
<dbReference type="RefSeq" id="WP_320227005.1">
    <property type="nucleotide sequence ID" value="NZ_JAVIJC010000015.1"/>
</dbReference>
<dbReference type="InterPro" id="IPR005546">
    <property type="entry name" value="Autotransporte_beta"/>
</dbReference>
<name>A0ABU4Z1U5_9HYPH</name>
<dbReference type="NCBIfam" id="TIGR04393">
    <property type="entry name" value="rpt_T5SS_PEPC"/>
    <property type="match status" value="14"/>
</dbReference>
<evidence type="ECO:0000256" key="2">
    <source>
        <dbReference type="SAM" id="SignalP"/>
    </source>
</evidence>
<dbReference type="InterPro" id="IPR006315">
    <property type="entry name" value="OM_autotransptr_brl_dom"/>
</dbReference>
<dbReference type="SUPFAM" id="SSF51126">
    <property type="entry name" value="Pectin lyase-like"/>
    <property type="match status" value="1"/>
</dbReference>
<evidence type="ECO:0000259" key="3">
    <source>
        <dbReference type="PROSITE" id="PS51208"/>
    </source>
</evidence>
<dbReference type="SMART" id="SM00869">
    <property type="entry name" value="Autotransporter"/>
    <property type="match status" value="1"/>
</dbReference>
<feature type="domain" description="Autotransporter" evidence="3">
    <location>
        <begin position="1099"/>
        <end position="1375"/>
    </location>
</feature>
<reference evidence="4 5" key="1">
    <citation type="submission" date="2023-08" db="EMBL/GenBank/DDBJ databases">
        <title>Implementing the SeqCode for naming new Mesorhizobium species isolated from Vachellia karroo root nodules.</title>
        <authorList>
            <person name="Van Lill M."/>
        </authorList>
    </citation>
    <scope>NUCLEOTIDE SEQUENCE [LARGE SCALE GENOMIC DNA]</scope>
    <source>
        <strain evidence="4 5">VK22B</strain>
    </source>
</reference>
<dbReference type="PROSITE" id="PS51208">
    <property type="entry name" value="AUTOTRANSPORTER"/>
    <property type="match status" value="1"/>
</dbReference>
<dbReference type="SUPFAM" id="SSF103515">
    <property type="entry name" value="Autotransporter"/>
    <property type="match status" value="1"/>
</dbReference>
<protein>
    <submittedName>
        <fullName evidence="4">Autotransporter outer membrane beta-barrel domain-containing protein</fullName>
    </submittedName>
</protein>
<dbReference type="InterPro" id="IPR013425">
    <property type="entry name" value="Autotrns_rpt"/>
</dbReference>
<dbReference type="Gene3D" id="2.40.128.130">
    <property type="entry name" value="Autotransporter beta-domain"/>
    <property type="match status" value="1"/>
</dbReference>
<dbReference type="InterPro" id="IPR036709">
    <property type="entry name" value="Autotransporte_beta_dom_sf"/>
</dbReference>
<feature type="signal peptide" evidence="2">
    <location>
        <begin position="1"/>
        <end position="34"/>
    </location>
</feature>
<keyword evidence="5" id="KW-1185">Reference proteome</keyword>
<gene>
    <name evidence="4" type="ORF">RFN29_15705</name>
</gene>
<sequence>MGTRTRSGAVRRRALLCTTSLVALGWLATTPSQATDWTGTASYDWFYPGNWSAGIPTATSNARIDTVTPNATVVVASGAQASFLFVGDLGTGTLTIQDGGKVNSTFGFIGFGNGSIGTGTVDGTSSAWTNLGNLAVGESGAGTLKILNGGTVSNFNGYVGYNTGSTGTVTVDGAGSTWANSGELYVGEYGTGTLNIQNGGAVSNTFGFIGFATGSIGTATVDGAGSTWTNFRNLIVGDAGTGMLTIQNGGKVSNSIGYIGYDLGSTGTVTVDGAGSSWTNSSLNYGLYVGYAGTGTLNILNGGKVTNNLGIISSSPGSTGVVTVDGVGSSWSNFSNLTIGYSGTGALTVQNGGTVNNTVGQIGFAPDSTGTVTVDGAGSTWINSGDLHVGEYGAGTLNILNGGGVSSFQGYIGHNTGSTGIVTVDGAGSIWGNSSGLYVGESGTGTLKILNGGTVASWFGFIADGAGSIGTVTVDGAGSSWSNFSGLYVGNFGTGMLNIQNGGTVSSDVGQIGNYLGSIGTVTVDGAGSSWSNLYGLYVGYAGTGTLTVQNGSKVGNSDGFIALNSGSTGTVSVDGAGSSWTNLGNLYVGNSGTGTLNILNGGEVSSFQGYIGKNTGSTGTVTVDGAGSSWTNSNLGYGLFVGYAGTGTLKILNGGKVTNSIGVIAYGDGSTGIVTVDGAGSSWTNFGNLDVGSSGTGTLTVQNGGKVSNTLGYVAYSSGTTGTVTVDGAGSTWANSGELHVGEFGTGTLTIRNGGIVSAESVEIASQSNSTGTLNIGAGLGQTAAAPGTLNSPTVVFGKGTGKIVFNHTASNYVFVPAISGAGSVTVEAGTTILAANNTYTGPTTVDDGKLVVNGSIASSFTTVNDGGALGGIGTIGGLIVNSGGAVAPGNSIGTLKTTGNVTFNPGSIYQVEVNATGQSDRIDATGIAAINGGTVQVFDASGVYALGSHYTLLTAAGGVSGAFADVTQASPVSTPFLSFGLSYDPYNVYLDIARSAVTFASFGQTPNQMAIGGGLDSVPLSSPLVNAVAQLDAPSARSAFDQLSGEAHASAKTALIEDSRFVREAAIDRLRSAFDAVGAVKTPVMSYASGGPEYLPATTDRFALWGRAFGSWGHTDGDGNAARLNRSTGGFFVGGDGLVFDTWRLGLLAGYSRTNFNVRDRSSSGTSDNYHLGLYGGTQGSNLAFRTGAAYTWHDIATSRFVSFPGFANSLKGKYDASTAQVFGELAYGTRAGNVGFEPFANLAYVNLHTDGFRETGGAAALFGSGGQTDATFSTLGLRASTTFDLGGVNVTSGGTLAWRHAFGDVVPLSTMALADGAPFTIDGVPIARNAAVIEAGLDFAIAPSATLGISYNSQFASGVSDQSVRGTFNWKF</sequence>
<dbReference type="Pfam" id="PF12951">
    <property type="entry name" value="PATR"/>
    <property type="match status" value="1"/>
</dbReference>
<organism evidence="4 5">
    <name type="scientific">Mesorhizobium captivum</name>
    <dbReference type="NCBI Taxonomy" id="3072319"/>
    <lineage>
        <taxon>Bacteria</taxon>
        <taxon>Pseudomonadati</taxon>
        <taxon>Pseudomonadota</taxon>
        <taxon>Alphaproteobacteria</taxon>
        <taxon>Hyphomicrobiales</taxon>
        <taxon>Phyllobacteriaceae</taxon>
        <taxon>Mesorhizobium</taxon>
    </lineage>
</organism>